<reference evidence="1" key="1">
    <citation type="submission" date="2023-03" db="EMBL/GenBank/DDBJ databases">
        <title>Amycolatopsis taiwanensis NBRC 103393.</title>
        <authorList>
            <person name="Ichikawa N."/>
            <person name="Sato H."/>
            <person name="Tonouchi N."/>
        </authorList>
    </citation>
    <scope>NUCLEOTIDE SEQUENCE</scope>
    <source>
        <strain evidence="1">NBRC 103393</strain>
    </source>
</reference>
<dbReference type="AlphaFoldDB" id="A0A9W6VLY4"/>
<comment type="caution">
    <text evidence="1">The sequence shown here is derived from an EMBL/GenBank/DDBJ whole genome shotgun (WGS) entry which is preliminary data.</text>
</comment>
<dbReference type="Proteomes" id="UP001165136">
    <property type="component" value="Unassembled WGS sequence"/>
</dbReference>
<evidence type="ECO:0008006" key="3">
    <source>
        <dbReference type="Google" id="ProtNLM"/>
    </source>
</evidence>
<keyword evidence="2" id="KW-1185">Reference proteome</keyword>
<accession>A0A9W6VLY4</accession>
<name>A0A9W6VLY4_9PSEU</name>
<protein>
    <recommendedName>
        <fullName evidence="3">Hemerythrin-like domain-containing protein</fullName>
    </recommendedName>
</protein>
<evidence type="ECO:0000313" key="2">
    <source>
        <dbReference type="Proteomes" id="UP001165136"/>
    </source>
</evidence>
<sequence>MRPRPQRPNLGLLVHCYGFCSALTDHHVREDKGLFVRLLAEHPDLKPTIEQLKADHLADLIAESQQVLDAWSSNGGTARHALGAHLNQLHRRMSEHFGREEATLNAALDKLMTTHDEAYELVGDGRPPTRR</sequence>
<gene>
    <name evidence="1" type="ORF">Atai01_76050</name>
</gene>
<dbReference type="Gene3D" id="1.20.120.520">
    <property type="entry name" value="nmb1532 protein domain like"/>
    <property type="match status" value="1"/>
</dbReference>
<organism evidence="1 2">
    <name type="scientific">Amycolatopsis taiwanensis</name>
    <dbReference type="NCBI Taxonomy" id="342230"/>
    <lineage>
        <taxon>Bacteria</taxon>
        <taxon>Bacillati</taxon>
        <taxon>Actinomycetota</taxon>
        <taxon>Actinomycetes</taxon>
        <taxon>Pseudonocardiales</taxon>
        <taxon>Pseudonocardiaceae</taxon>
        <taxon>Amycolatopsis</taxon>
    </lineage>
</organism>
<proteinExistence type="predicted"/>
<dbReference type="EMBL" id="BSTI01000029">
    <property type="protein sequence ID" value="GLY70986.1"/>
    <property type="molecule type" value="Genomic_DNA"/>
</dbReference>
<evidence type="ECO:0000313" key="1">
    <source>
        <dbReference type="EMBL" id="GLY70986.1"/>
    </source>
</evidence>